<dbReference type="Pfam" id="PF00270">
    <property type="entry name" value="DEAD"/>
    <property type="match status" value="1"/>
</dbReference>
<gene>
    <name evidence="8" type="ORF">AYBTSS11_LOCUS20591</name>
</gene>
<evidence type="ECO:0000256" key="1">
    <source>
        <dbReference type="ARBA" id="ARBA00006517"/>
    </source>
</evidence>
<sequence>MTSVILRRSSSLISRRLCASLASVEPLPHHRLIAALRHGGSSGGVGVRSLHAKFGPLNFRSSPVSRAAQFALERDYPNDDVGCSVNYDEGLEIAKLGISTHIVDALAKKGIAKLFPIQRAVLEPAMQGRDMIGRARTGTGKTLAFGIPILDRIIQLNAKHGRGKDPLALVLAPTRELARQVEKEFNEAAPNLDTICLYGGMPIHQQMRQLNYGVDIAVGTPGRIIDLLNRGALNLKDVKFVVLDEADQMLQVGFQEAVEKILERLSSNRQTLMFSATMPSWIKSITRNYLNNPLTIDLERANGGKCIVFTQTKRDADRLSYVMAKSLKCEALHGDISQTQRERTLAGFRNNNFNVLVATDVASRGLDIPNVDLVIHYDLPNSSEIFVHRSGRTGRAGKKGAAILVYSEDQFRTVKTIERDVGCKFTE</sequence>
<evidence type="ECO:0000256" key="5">
    <source>
        <dbReference type="ARBA" id="ARBA00022840"/>
    </source>
</evidence>
<protein>
    <recommendedName>
        <fullName evidence="10">RNA helicase</fullName>
    </recommendedName>
</protein>
<dbReference type="GO" id="GO:0003676">
    <property type="term" value="F:nucleic acid binding"/>
    <property type="evidence" value="ECO:0007669"/>
    <property type="project" value="InterPro"/>
</dbReference>
<dbReference type="EMBL" id="OY731403">
    <property type="protein sequence ID" value="CAJ1964958.1"/>
    <property type="molecule type" value="Genomic_DNA"/>
</dbReference>
<feature type="domain" description="Helicase C-terminal" evidence="7">
    <location>
        <begin position="293"/>
        <end position="427"/>
    </location>
</feature>
<dbReference type="PANTHER" id="PTHR47959:SF23">
    <property type="entry name" value="HELICASE ATP-BINDING DOMAIN-CONTAINING PROTEIN"/>
    <property type="match status" value="1"/>
</dbReference>
<dbReference type="Pfam" id="PF00271">
    <property type="entry name" value="Helicase_C"/>
    <property type="match status" value="1"/>
</dbReference>
<dbReference type="PANTHER" id="PTHR47959">
    <property type="entry name" value="ATP-DEPENDENT RNA HELICASE RHLE-RELATED"/>
    <property type="match status" value="1"/>
</dbReference>
<dbReference type="AlphaFoldDB" id="A0AA86STW3"/>
<evidence type="ECO:0000256" key="4">
    <source>
        <dbReference type="ARBA" id="ARBA00022806"/>
    </source>
</evidence>
<organism evidence="8 9">
    <name type="scientific">Sphenostylis stenocarpa</name>
    <dbReference type="NCBI Taxonomy" id="92480"/>
    <lineage>
        <taxon>Eukaryota</taxon>
        <taxon>Viridiplantae</taxon>
        <taxon>Streptophyta</taxon>
        <taxon>Embryophyta</taxon>
        <taxon>Tracheophyta</taxon>
        <taxon>Spermatophyta</taxon>
        <taxon>Magnoliopsida</taxon>
        <taxon>eudicotyledons</taxon>
        <taxon>Gunneridae</taxon>
        <taxon>Pentapetalae</taxon>
        <taxon>rosids</taxon>
        <taxon>fabids</taxon>
        <taxon>Fabales</taxon>
        <taxon>Fabaceae</taxon>
        <taxon>Papilionoideae</taxon>
        <taxon>50 kb inversion clade</taxon>
        <taxon>NPAAA clade</taxon>
        <taxon>indigoferoid/millettioid clade</taxon>
        <taxon>Phaseoleae</taxon>
        <taxon>Sphenostylis</taxon>
    </lineage>
</organism>
<evidence type="ECO:0000259" key="6">
    <source>
        <dbReference type="PROSITE" id="PS51192"/>
    </source>
</evidence>
<feature type="domain" description="Helicase ATP-binding" evidence="6">
    <location>
        <begin position="122"/>
        <end position="296"/>
    </location>
</feature>
<dbReference type="GO" id="GO:0005829">
    <property type="term" value="C:cytosol"/>
    <property type="evidence" value="ECO:0007669"/>
    <property type="project" value="TreeGrafter"/>
</dbReference>
<dbReference type="CDD" id="cd18787">
    <property type="entry name" value="SF2_C_DEAD"/>
    <property type="match status" value="1"/>
</dbReference>
<dbReference type="Proteomes" id="UP001189624">
    <property type="component" value="Chromosome 6"/>
</dbReference>
<dbReference type="SUPFAM" id="SSF52540">
    <property type="entry name" value="P-loop containing nucleoside triphosphate hydrolases"/>
    <property type="match status" value="1"/>
</dbReference>
<dbReference type="InterPro" id="IPR050079">
    <property type="entry name" value="DEAD_box_RNA_helicase"/>
</dbReference>
<keyword evidence="4" id="KW-0347">Helicase</keyword>
<reference evidence="8" key="1">
    <citation type="submission" date="2023-10" db="EMBL/GenBank/DDBJ databases">
        <authorList>
            <person name="Domelevo Entfellner J.-B."/>
        </authorList>
    </citation>
    <scope>NUCLEOTIDE SEQUENCE</scope>
</reference>
<keyword evidence="2" id="KW-0547">Nucleotide-binding</keyword>
<keyword evidence="3" id="KW-0378">Hydrolase</keyword>
<keyword evidence="9" id="KW-1185">Reference proteome</keyword>
<evidence type="ECO:0000259" key="7">
    <source>
        <dbReference type="PROSITE" id="PS51194"/>
    </source>
</evidence>
<evidence type="ECO:0000256" key="3">
    <source>
        <dbReference type="ARBA" id="ARBA00022801"/>
    </source>
</evidence>
<dbReference type="GO" id="GO:0003724">
    <property type="term" value="F:RNA helicase activity"/>
    <property type="evidence" value="ECO:0007669"/>
    <property type="project" value="TreeGrafter"/>
</dbReference>
<dbReference type="Gramene" id="rna-AYBTSS11_LOCUS20591">
    <property type="protein sequence ID" value="CAJ1964958.1"/>
    <property type="gene ID" value="gene-AYBTSS11_LOCUS20591"/>
</dbReference>
<dbReference type="InterPro" id="IPR044742">
    <property type="entry name" value="DEAD/DEAH_RhlB"/>
</dbReference>
<name>A0AA86STW3_9FABA</name>
<dbReference type="SMART" id="SM00487">
    <property type="entry name" value="DEXDc"/>
    <property type="match status" value="1"/>
</dbReference>
<dbReference type="GO" id="GO:0016787">
    <property type="term" value="F:hydrolase activity"/>
    <property type="evidence" value="ECO:0007669"/>
    <property type="project" value="UniProtKB-KW"/>
</dbReference>
<dbReference type="FunFam" id="3.40.50.300:FF:001060">
    <property type="entry name" value="ATP-dependent RNA helicase RhlE"/>
    <property type="match status" value="1"/>
</dbReference>
<evidence type="ECO:0000313" key="9">
    <source>
        <dbReference type="Proteomes" id="UP001189624"/>
    </source>
</evidence>
<feature type="non-terminal residue" evidence="8">
    <location>
        <position position="427"/>
    </location>
</feature>
<dbReference type="CDD" id="cd00268">
    <property type="entry name" value="DEADc"/>
    <property type="match status" value="1"/>
</dbReference>
<dbReference type="PROSITE" id="PS51192">
    <property type="entry name" value="HELICASE_ATP_BIND_1"/>
    <property type="match status" value="1"/>
</dbReference>
<dbReference type="Gene3D" id="3.40.50.300">
    <property type="entry name" value="P-loop containing nucleotide triphosphate hydrolases"/>
    <property type="match status" value="2"/>
</dbReference>
<dbReference type="InterPro" id="IPR014001">
    <property type="entry name" value="Helicase_ATP-bd"/>
</dbReference>
<comment type="similarity">
    <text evidence="1">Belongs to the DEAD box helicase family. DDX21/DDX50 subfamily.</text>
</comment>
<accession>A0AA86STW3</accession>
<dbReference type="InterPro" id="IPR011545">
    <property type="entry name" value="DEAD/DEAH_box_helicase_dom"/>
</dbReference>
<evidence type="ECO:0008006" key="10">
    <source>
        <dbReference type="Google" id="ProtNLM"/>
    </source>
</evidence>
<keyword evidence="5" id="KW-0067">ATP-binding</keyword>
<evidence type="ECO:0000313" key="8">
    <source>
        <dbReference type="EMBL" id="CAJ1964958.1"/>
    </source>
</evidence>
<evidence type="ECO:0000256" key="2">
    <source>
        <dbReference type="ARBA" id="ARBA00022741"/>
    </source>
</evidence>
<dbReference type="GO" id="GO:0005524">
    <property type="term" value="F:ATP binding"/>
    <property type="evidence" value="ECO:0007669"/>
    <property type="project" value="UniProtKB-KW"/>
</dbReference>
<dbReference type="InterPro" id="IPR001650">
    <property type="entry name" value="Helicase_C-like"/>
</dbReference>
<dbReference type="SMART" id="SM00490">
    <property type="entry name" value="HELICc"/>
    <property type="match status" value="1"/>
</dbReference>
<dbReference type="PROSITE" id="PS51194">
    <property type="entry name" value="HELICASE_CTER"/>
    <property type="match status" value="1"/>
</dbReference>
<proteinExistence type="inferred from homology"/>
<dbReference type="InterPro" id="IPR027417">
    <property type="entry name" value="P-loop_NTPase"/>
</dbReference>